<dbReference type="RefSeq" id="XP_025366676.1">
    <property type="nucleotide sequence ID" value="XM_025511170.1"/>
</dbReference>
<sequence>MLTASPYELADSLAEGELRRDAAQSLHRRRHPSEAQPASKRAQHRSCPDNGRSREHATSSPPMTSHKSTHNHRQSRDQIDTQLSTDEPELLQMESCSRMTTPFCTVPFFPMKLHAIVHL</sequence>
<protein>
    <submittedName>
        <fullName evidence="2">Uncharacterized protein</fullName>
    </submittedName>
</protein>
<dbReference type="Proteomes" id="UP000245783">
    <property type="component" value="Unassembled WGS sequence"/>
</dbReference>
<proteinExistence type="predicted"/>
<keyword evidence="3" id="KW-1185">Reference proteome</keyword>
<gene>
    <name evidence="2" type="ORF">IE81DRAFT_23552</name>
</gene>
<dbReference type="AlphaFoldDB" id="A0A316VPL3"/>
<name>A0A316VPL3_9BASI</name>
<dbReference type="GeneID" id="37033040"/>
<evidence type="ECO:0000313" key="2">
    <source>
        <dbReference type="EMBL" id="PWN39516.1"/>
    </source>
</evidence>
<organism evidence="2 3">
    <name type="scientific">Ceraceosorus guamensis</name>
    <dbReference type="NCBI Taxonomy" id="1522189"/>
    <lineage>
        <taxon>Eukaryota</taxon>
        <taxon>Fungi</taxon>
        <taxon>Dikarya</taxon>
        <taxon>Basidiomycota</taxon>
        <taxon>Ustilaginomycotina</taxon>
        <taxon>Exobasidiomycetes</taxon>
        <taxon>Ceraceosorales</taxon>
        <taxon>Ceraceosoraceae</taxon>
        <taxon>Ceraceosorus</taxon>
    </lineage>
</organism>
<dbReference type="InParanoid" id="A0A316VPL3"/>
<reference evidence="2 3" key="1">
    <citation type="journal article" date="2018" name="Mol. Biol. Evol.">
        <title>Broad Genomic Sampling Reveals a Smut Pathogenic Ancestry of the Fungal Clade Ustilaginomycotina.</title>
        <authorList>
            <person name="Kijpornyongpan T."/>
            <person name="Mondo S.J."/>
            <person name="Barry K."/>
            <person name="Sandor L."/>
            <person name="Lee J."/>
            <person name="Lipzen A."/>
            <person name="Pangilinan J."/>
            <person name="LaButti K."/>
            <person name="Hainaut M."/>
            <person name="Henrissat B."/>
            <person name="Grigoriev I.V."/>
            <person name="Spatafora J.W."/>
            <person name="Aime M.C."/>
        </authorList>
    </citation>
    <scope>NUCLEOTIDE SEQUENCE [LARGE SCALE GENOMIC DNA]</scope>
    <source>
        <strain evidence="2 3">MCA 4658</strain>
    </source>
</reference>
<accession>A0A316VPL3</accession>
<dbReference type="EMBL" id="KZ819462">
    <property type="protein sequence ID" value="PWN39516.1"/>
    <property type="molecule type" value="Genomic_DNA"/>
</dbReference>
<evidence type="ECO:0000313" key="3">
    <source>
        <dbReference type="Proteomes" id="UP000245783"/>
    </source>
</evidence>
<feature type="region of interest" description="Disordered" evidence="1">
    <location>
        <begin position="1"/>
        <end position="89"/>
    </location>
</feature>
<evidence type="ECO:0000256" key="1">
    <source>
        <dbReference type="SAM" id="MobiDB-lite"/>
    </source>
</evidence>